<gene>
    <name evidence="1" type="ORF">NPIL_658781</name>
</gene>
<dbReference type="EMBL" id="BMAW01060545">
    <property type="protein sequence ID" value="GFT26659.1"/>
    <property type="molecule type" value="Genomic_DNA"/>
</dbReference>
<protein>
    <submittedName>
        <fullName evidence="1">Uncharacterized protein</fullName>
    </submittedName>
</protein>
<sequence length="111" mass="12299">MICWEALIASQRNISCSRRKPVKLITVTVTQTEILSQNGKIEYNIRGVSGKTLQRQLRYTSDVKSCTSEVKLRSNFSFPVSLEVLGQLVMKCTALPPSPHAPVLLSAIPNL</sequence>
<organism evidence="1 2">
    <name type="scientific">Nephila pilipes</name>
    <name type="common">Giant wood spider</name>
    <name type="synonym">Nephila maculata</name>
    <dbReference type="NCBI Taxonomy" id="299642"/>
    <lineage>
        <taxon>Eukaryota</taxon>
        <taxon>Metazoa</taxon>
        <taxon>Ecdysozoa</taxon>
        <taxon>Arthropoda</taxon>
        <taxon>Chelicerata</taxon>
        <taxon>Arachnida</taxon>
        <taxon>Araneae</taxon>
        <taxon>Araneomorphae</taxon>
        <taxon>Entelegynae</taxon>
        <taxon>Araneoidea</taxon>
        <taxon>Nephilidae</taxon>
        <taxon>Nephila</taxon>
    </lineage>
</organism>
<dbReference type="AlphaFoldDB" id="A0A8X6NR15"/>
<reference evidence="1" key="1">
    <citation type="submission" date="2020-08" db="EMBL/GenBank/DDBJ databases">
        <title>Multicomponent nature underlies the extraordinary mechanical properties of spider dragline silk.</title>
        <authorList>
            <person name="Kono N."/>
            <person name="Nakamura H."/>
            <person name="Mori M."/>
            <person name="Yoshida Y."/>
            <person name="Ohtoshi R."/>
            <person name="Malay A.D."/>
            <person name="Moran D.A.P."/>
            <person name="Tomita M."/>
            <person name="Numata K."/>
            <person name="Arakawa K."/>
        </authorList>
    </citation>
    <scope>NUCLEOTIDE SEQUENCE</scope>
</reference>
<keyword evidence="2" id="KW-1185">Reference proteome</keyword>
<proteinExistence type="predicted"/>
<dbReference type="Proteomes" id="UP000887013">
    <property type="component" value="Unassembled WGS sequence"/>
</dbReference>
<evidence type="ECO:0000313" key="2">
    <source>
        <dbReference type="Proteomes" id="UP000887013"/>
    </source>
</evidence>
<comment type="caution">
    <text evidence="1">The sequence shown here is derived from an EMBL/GenBank/DDBJ whole genome shotgun (WGS) entry which is preliminary data.</text>
</comment>
<accession>A0A8X6NR15</accession>
<evidence type="ECO:0000313" key="1">
    <source>
        <dbReference type="EMBL" id="GFT26659.1"/>
    </source>
</evidence>
<name>A0A8X6NR15_NEPPI</name>